<keyword evidence="4" id="KW-1185">Reference proteome</keyword>
<dbReference type="EMBL" id="PVWK01000034">
    <property type="protein sequence ID" value="PSB31596.1"/>
    <property type="molecule type" value="Genomic_DNA"/>
</dbReference>
<evidence type="ECO:0000313" key="3">
    <source>
        <dbReference type="EMBL" id="PSB31596.1"/>
    </source>
</evidence>
<dbReference type="InterPro" id="IPR045608">
    <property type="entry name" value="Trypco2"/>
</dbReference>
<proteinExistence type="predicted"/>
<gene>
    <name evidence="3" type="ORF">C7B82_07165</name>
</gene>
<comment type="caution">
    <text evidence="3">The sequence shown here is derived from an EMBL/GenBank/DDBJ whole genome shotgun (WGS) entry which is preliminary data.</text>
</comment>
<evidence type="ECO:0000256" key="1">
    <source>
        <dbReference type="SAM" id="MobiDB-lite"/>
    </source>
</evidence>
<evidence type="ECO:0000313" key="4">
    <source>
        <dbReference type="Proteomes" id="UP000239576"/>
    </source>
</evidence>
<dbReference type="AlphaFoldDB" id="A0A2T1EFR6"/>
<reference evidence="3 4" key="2">
    <citation type="submission" date="2018-03" db="EMBL/GenBank/DDBJ databases">
        <title>The ancient ancestry and fast evolution of plastids.</title>
        <authorList>
            <person name="Moore K.R."/>
            <person name="Magnabosco C."/>
            <person name="Momper L."/>
            <person name="Gold D.A."/>
            <person name="Bosak T."/>
            <person name="Fournier G.P."/>
        </authorList>
    </citation>
    <scope>NUCLEOTIDE SEQUENCE [LARGE SCALE GENOMIC DNA]</scope>
    <source>
        <strain evidence="3 4">ULC18</strain>
    </source>
</reference>
<dbReference type="RefSeq" id="WP_106255628.1">
    <property type="nucleotide sequence ID" value="NZ_CAWNSW010000029.1"/>
</dbReference>
<organism evidence="3 4">
    <name type="scientific">Stenomitos frigidus ULC18</name>
    <dbReference type="NCBI Taxonomy" id="2107698"/>
    <lineage>
        <taxon>Bacteria</taxon>
        <taxon>Bacillati</taxon>
        <taxon>Cyanobacteriota</taxon>
        <taxon>Cyanophyceae</taxon>
        <taxon>Leptolyngbyales</taxon>
        <taxon>Leptolyngbyaceae</taxon>
        <taxon>Stenomitos</taxon>
    </lineage>
</organism>
<feature type="region of interest" description="Disordered" evidence="1">
    <location>
        <begin position="122"/>
        <end position="151"/>
    </location>
</feature>
<reference evidence="4" key="1">
    <citation type="submission" date="2018-02" db="EMBL/GenBank/DDBJ databases">
        <authorList>
            <person name="Moore K."/>
            <person name="Momper L."/>
        </authorList>
    </citation>
    <scope>NUCLEOTIDE SEQUENCE [LARGE SCALE GENOMIC DNA]</scope>
    <source>
        <strain evidence="4">ULC18</strain>
    </source>
</reference>
<sequence>MSNEIGLGEFIAKVKEDLKPMEGTPIFFLEKVELEIHVTVSQESSLEGQAKGKVDLKINVLGVDLLKLGEGELTGKSSGKSQRQDIHTIKVALVPILTREEMVSSLNKEDSIKIKEGITKKIMRGETEEPQPSLGKGESKNKAATRKTMRG</sequence>
<dbReference type="Proteomes" id="UP000239576">
    <property type="component" value="Unassembled WGS sequence"/>
</dbReference>
<protein>
    <recommendedName>
        <fullName evidence="2">Trypsin-co-occurring domain-containing protein</fullName>
    </recommendedName>
</protein>
<evidence type="ECO:0000259" key="2">
    <source>
        <dbReference type="Pfam" id="PF19631"/>
    </source>
</evidence>
<name>A0A2T1EFR6_9CYAN</name>
<accession>A0A2T1EFR6</accession>
<feature type="domain" description="Trypsin-co-occurring" evidence="2">
    <location>
        <begin position="5"/>
        <end position="95"/>
    </location>
</feature>
<dbReference type="Pfam" id="PF19631">
    <property type="entry name" value="Trypco2"/>
    <property type="match status" value="1"/>
</dbReference>